<feature type="transmembrane region" description="Helical" evidence="1">
    <location>
        <begin position="64"/>
        <end position="82"/>
    </location>
</feature>
<dbReference type="EMBL" id="SHKM01000001">
    <property type="protein sequence ID" value="RZT89779.1"/>
    <property type="molecule type" value="Genomic_DNA"/>
</dbReference>
<keyword evidence="5" id="KW-1185">Reference proteome</keyword>
<feature type="transmembrane region" description="Helical" evidence="1">
    <location>
        <begin position="12"/>
        <end position="29"/>
    </location>
</feature>
<keyword evidence="1" id="KW-1133">Transmembrane helix</keyword>
<feature type="domain" description="MgtC/SapB/SrpB/YhiD N-terminal" evidence="2">
    <location>
        <begin position="18"/>
        <end position="135"/>
    </location>
</feature>
<feature type="transmembrane region" description="Helical" evidence="1">
    <location>
        <begin position="269"/>
        <end position="290"/>
    </location>
</feature>
<protein>
    <submittedName>
        <fullName evidence="4">Uncharacterized membrane protein (DUF4010 family)</fullName>
    </submittedName>
</protein>
<evidence type="ECO:0000259" key="3">
    <source>
        <dbReference type="Pfam" id="PF13194"/>
    </source>
</evidence>
<accession>A0ABY0IRA3</accession>
<feature type="transmembrane region" description="Helical" evidence="1">
    <location>
        <begin position="117"/>
        <end position="134"/>
    </location>
</feature>
<dbReference type="PANTHER" id="PTHR39084">
    <property type="entry name" value="MEMBRANE PROTEIN-RELATED"/>
    <property type="match status" value="1"/>
</dbReference>
<dbReference type="Pfam" id="PF02308">
    <property type="entry name" value="MgtC"/>
    <property type="match status" value="1"/>
</dbReference>
<dbReference type="InterPro" id="IPR049177">
    <property type="entry name" value="MgtC_SapB_SrpB_YhiD_N"/>
</dbReference>
<feature type="transmembrane region" description="Helical" evidence="1">
    <location>
        <begin position="403"/>
        <end position="421"/>
    </location>
</feature>
<feature type="domain" description="DUF4010" evidence="3">
    <location>
        <begin position="184"/>
        <end position="394"/>
    </location>
</feature>
<evidence type="ECO:0000313" key="5">
    <source>
        <dbReference type="Proteomes" id="UP000292136"/>
    </source>
</evidence>
<proteinExistence type="predicted"/>
<feature type="transmembrane region" description="Helical" evidence="1">
    <location>
        <begin position="238"/>
        <end position="257"/>
    </location>
</feature>
<feature type="transmembrane region" description="Helical" evidence="1">
    <location>
        <begin position="310"/>
        <end position="331"/>
    </location>
</feature>
<dbReference type="RefSeq" id="WP_014237443.1">
    <property type="nucleotide sequence ID" value="NZ_SHKM01000001.1"/>
</dbReference>
<feature type="transmembrane region" description="Helical" evidence="1">
    <location>
        <begin position="376"/>
        <end position="396"/>
    </location>
</feature>
<feature type="transmembrane region" description="Helical" evidence="1">
    <location>
        <begin position="94"/>
        <end position="111"/>
    </location>
</feature>
<dbReference type="Pfam" id="PF13194">
    <property type="entry name" value="DUF4010"/>
    <property type="match status" value="1"/>
</dbReference>
<reference evidence="4 5" key="1">
    <citation type="submission" date="2019-02" db="EMBL/GenBank/DDBJ databases">
        <title>Genomic Encyclopedia of Type Strains, Phase IV (KMG-IV): sequencing the most valuable type-strain genomes for metagenomic binning, comparative biology and taxonomic classification.</title>
        <authorList>
            <person name="Goeker M."/>
        </authorList>
    </citation>
    <scope>NUCLEOTIDE SEQUENCE [LARGE SCALE GENOMIC DNA]</scope>
    <source>
        <strain evidence="4 5">DSM 21223</strain>
    </source>
</reference>
<comment type="caution">
    <text evidence="4">The sequence shown here is derived from an EMBL/GenBank/DDBJ whole genome shotgun (WGS) entry which is preliminary data.</text>
</comment>
<feature type="transmembrane region" description="Helical" evidence="1">
    <location>
        <begin position="208"/>
        <end position="226"/>
    </location>
</feature>
<name>A0ABY0IRA3_9RHOO</name>
<evidence type="ECO:0000256" key="1">
    <source>
        <dbReference type="SAM" id="Phobius"/>
    </source>
</evidence>
<sequence>MENNFLTETGLEFAQAFLLSLGVGLLMGLERERHSSSRAGLRTFALTALLGTIAGLLGEKSGSEWVLAAGLLMVGLMMVAAYHSRPDAQDPGTTSVVALLLAYTFGAMIWYQEQTLAVMLAILTTVLLYFKTELHLLSEKLTRKDLISMLQFGVLSLVILPILPDQGFGPYLALNPYQVWWMVVLISGMSLAGYAALRLFGQQHGAPLIGLMGGLASSTAITLVYSRHVKATPNLLRLSMVVILTANVVVLVRLSLLAAMLQPELLPQLLPALGGGLLLGLVVIGWLWRILGDQSGQPETPLNLHNPAEIRTALTFGCIYAVVLLLAAWLSDVAGSEGLYAISLISGFTDVDAIALSSLRLFGMGKLPMHEAVNSIVIAFLANLVFKLGIVFSVAGPSLGRRIGLGFLALAAGTIGGWIFMHL</sequence>
<feature type="transmembrane region" description="Helical" evidence="1">
    <location>
        <begin position="41"/>
        <end position="58"/>
    </location>
</feature>
<keyword evidence="1" id="KW-0472">Membrane</keyword>
<dbReference type="InterPro" id="IPR025105">
    <property type="entry name" value="DUF4010"/>
</dbReference>
<gene>
    <name evidence="4" type="ORF">EV678_0573</name>
</gene>
<feature type="transmembrane region" description="Helical" evidence="1">
    <location>
        <begin position="179"/>
        <end position="201"/>
    </location>
</feature>
<dbReference type="Proteomes" id="UP000292136">
    <property type="component" value="Unassembled WGS sequence"/>
</dbReference>
<organism evidence="4 5">
    <name type="scientific">Azospira oryzae</name>
    <dbReference type="NCBI Taxonomy" id="146939"/>
    <lineage>
        <taxon>Bacteria</taxon>
        <taxon>Pseudomonadati</taxon>
        <taxon>Pseudomonadota</taxon>
        <taxon>Betaproteobacteria</taxon>
        <taxon>Rhodocyclales</taxon>
        <taxon>Rhodocyclaceae</taxon>
        <taxon>Azospira</taxon>
    </lineage>
</organism>
<keyword evidence="1" id="KW-0812">Transmembrane</keyword>
<evidence type="ECO:0000313" key="4">
    <source>
        <dbReference type="EMBL" id="RZT89779.1"/>
    </source>
</evidence>
<feature type="transmembrane region" description="Helical" evidence="1">
    <location>
        <begin position="338"/>
        <end position="356"/>
    </location>
</feature>
<dbReference type="PANTHER" id="PTHR39084:SF1">
    <property type="entry name" value="DUF4010 DOMAIN-CONTAINING PROTEIN"/>
    <property type="match status" value="1"/>
</dbReference>
<evidence type="ECO:0000259" key="2">
    <source>
        <dbReference type="Pfam" id="PF02308"/>
    </source>
</evidence>
<feature type="transmembrane region" description="Helical" evidence="1">
    <location>
        <begin position="146"/>
        <end position="164"/>
    </location>
</feature>